<evidence type="ECO:0000313" key="4">
    <source>
        <dbReference type="Proteomes" id="UP001162891"/>
    </source>
</evidence>
<reference evidence="4" key="1">
    <citation type="journal article" date="2022" name="Int. J. Syst. Evol. Microbiol.">
        <title>Anaeromyxobacter oryzae sp. nov., Anaeromyxobacter diazotrophicus sp. nov. and Anaeromyxobacter paludicola sp. nov., isolated from paddy soils.</title>
        <authorList>
            <person name="Itoh H."/>
            <person name="Xu Z."/>
            <person name="Mise K."/>
            <person name="Masuda Y."/>
            <person name="Ushijima N."/>
            <person name="Hayakawa C."/>
            <person name="Shiratori Y."/>
            <person name="Senoo K."/>
        </authorList>
    </citation>
    <scope>NUCLEOTIDE SEQUENCE [LARGE SCALE GENOMIC DNA]</scope>
    <source>
        <strain evidence="4">Red232</strain>
    </source>
</reference>
<sequence length="216" mass="20702">MTYRVFFTVPVLALGLACSTTHSTGSASTAKSDQPSADAGATASTPAGSASAGAGMQGDVKGHPSDKIVSGRVASATGDTLVIDSADGSQQTLSVVDQTTVTIDGQDSHLSDLKPGQDVRASYNDQDGQRVAVKVESGTGGALGSGSSGASGTMAPSSSTGAGTDAAGSTNYPPGSKPDTGSKNDAGQGGASGTAAPGSAAKPDTGNTGSSTGSKW</sequence>
<accession>A0ABM7WT80</accession>
<proteinExistence type="predicted"/>
<evidence type="ECO:0000256" key="2">
    <source>
        <dbReference type="SAM" id="SignalP"/>
    </source>
</evidence>
<keyword evidence="2" id="KW-0732">Signal</keyword>
<dbReference type="RefSeq" id="WP_248360397.1">
    <property type="nucleotide sequence ID" value="NZ_AP025591.1"/>
</dbReference>
<dbReference type="EMBL" id="AP025591">
    <property type="protein sequence ID" value="BDG02709.1"/>
    <property type="molecule type" value="Genomic_DNA"/>
</dbReference>
<feature type="compositionally biased region" description="Basic and acidic residues" evidence="1">
    <location>
        <begin position="106"/>
        <end position="117"/>
    </location>
</feature>
<dbReference type="Proteomes" id="UP001162891">
    <property type="component" value="Chromosome"/>
</dbReference>
<organism evidence="3 4">
    <name type="scientific">Anaeromyxobacter oryzae</name>
    <dbReference type="NCBI Taxonomy" id="2918170"/>
    <lineage>
        <taxon>Bacteria</taxon>
        <taxon>Pseudomonadati</taxon>
        <taxon>Myxococcota</taxon>
        <taxon>Myxococcia</taxon>
        <taxon>Myxococcales</taxon>
        <taxon>Cystobacterineae</taxon>
        <taxon>Anaeromyxobacteraceae</taxon>
        <taxon>Anaeromyxobacter</taxon>
    </lineage>
</organism>
<evidence type="ECO:0008006" key="5">
    <source>
        <dbReference type="Google" id="ProtNLM"/>
    </source>
</evidence>
<feature type="compositionally biased region" description="Gly residues" evidence="1">
    <location>
        <begin position="138"/>
        <end position="149"/>
    </location>
</feature>
<evidence type="ECO:0000313" key="3">
    <source>
        <dbReference type="EMBL" id="BDG02709.1"/>
    </source>
</evidence>
<feature type="compositionally biased region" description="Low complexity" evidence="1">
    <location>
        <begin position="23"/>
        <end position="54"/>
    </location>
</feature>
<feature type="compositionally biased region" description="Low complexity" evidence="1">
    <location>
        <begin position="150"/>
        <end position="164"/>
    </location>
</feature>
<feature type="chain" id="PRO_5046142513" description="DUF5666 domain-containing protein" evidence="2">
    <location>
        <begin position="24"/>
        <end position="216"/>
    </location>
</feature>
<evidence type="ECO:0000256" key="1">
    <source>
        <dbReference type="SAM" id="MobiDB-lite"/>
    </source>
</evidence>
<feature type="signal peptide" evidence="2">
    <location>
        <begin position="1"/>
        <end position="23"/>
    </location>
</feature>
<feature type="region of interest" description="Disordered" evidence="1">
    <location>
        <begin position="106"/>
        <end position="216"/>
    </location>
</feature>
<gene>
    <name evidence="3" type="ORF">AMOR_17050</name>
</gene>
<feature type="compositionally biased region" description="Polar residues" evidence="1">
    <location>
        <begin position="167"/>
        <end position="185"/>
    </location>
</feature>
<protein>
    <recommendedName>
        <fullName evidence="5">DUF5666 domain-containing protein</fullName>
    </recommendedName>
</protein>
<feature type="region of interest" description="Disordered" evidence="1">
    <location>
        <begin position="23"/>
        <end position="67"/>
    </location>
</feature>
<name>A0ABM7WT80_9BACT</name>
<feature type="compositionally biased region" description="Polar residues" evidence="1">
    <location>
        <begin position="205"/>
        <end position="216"/>
    </location>
</feature>
<dbReference type="PROSITE" id="PS51257">
    <property type="entry name" value="PROKAR_LIPOPROTEIN"/>
    <property type="match status" value="1"/>
</dbReference>
<keyword evidence="4" id="KW-1185">Reference proteome</keyword>